<dbReference type="Pfam" id="PF23121">
    <property type="entry name" value="SPOC_AIPP2"/>
    <property type="match status" value="1"/>
</dbReference>
<sequence>MAAKPIADTIWRGSFMISRPEMRLNLIAHLSSKACAKVWLAAKEMAEVIYPEFLPKRDVWPKSFKSSKLIDDNIAIYFFSVKGRDDQVFENLLYNLRHYDIALKALVGDSELLIFTSAHLPEKNHRFEGKLYLWGVFSGRQAPPQQSPDDCFIHNTRVTQASIPNSENDGKDRSCKEFSNKKDPSTASKTARKGRPLDDAWQHATPVDGKKQRTVCNYCGFISSSGGITYLKTHLGGGDPTGSLKGCPNVPPEVKRVMKEWLLGTIRGGKAPQLQEIRTDFEAPASKKSVRRGRPLDAAWDYATPVDAKRQRAVCKYCGFISSSGGITHLKAHLAGGDPKGPSKGCPNVPPEVKRAMAESLNRTVKGAKSMQPDEIRRYMKAENDWSPPRSDDYSLNQHRIVKNAQYSHFANGGNSVNDMTMLKQSETAHVDSYMEVMSSHNACKSSFLSKPSTRVENLLFSVRHLKVLKSILAEKAELNPTLSYTQVFKDANTLCKSVGDELNLDMHDRLTVFRFWS</sequence>
<evidence type="ECO:0000313" key="10">
    <source>
        <dbReference type="Proteomes" id="UP000826656"/>
    </source>
</evidence>
<dbReference type="InterPro" id="IPR056280">
    <property type="entry name" value="AIPP2-like_SPOC"/>
</dbReference>
<evidence type="ECO:0000256" key="3">
    <source>
        <dbReference type="ARBA" id="ARBA00022833"/>
    </source>
</evidence>
<feature type="domain" description="BED-type" evidence="8">
    <location>
        <begin position="294"/>
        <end position="353"/>
    </location>
</feature>
<protein>
    <recommendedName>
        <fullName evidence="8">BED-type domain-containing protein</fullName>
    </recommendedName>
</protein>
<evidence type="ECO:0000256" key="7">
    <source>
        <dbReference type="SAM" id="MobiDB-lite"/>
    </source>
</evidence>
<evidence type="ECO:0000256" key="6">
    <source>
        <dbReference type="PROSITE-ProRule" id="PRU00027"/>
    </source>
</evidence>
<evidence type="ECO:0000256" key="2">
    <source>
        <dbReference type="ARBA" id="ARBA00022771"/>
    </source>
</evidence>
<dbReference type="Proteomes" id="UP000826656">
    <property type="component" value="Unassembled WGS sequence"/>
</dbReference>
<reference evidence="9 10" key="1">
    <citation type="journal article" date="2021" name="bioRxiv">
        <title>Chromosome-scale and haplotype-resolved genome assembly of a tetraploid potato cultivar.</title>
        <authorList>
            <person name="Sun H."/>
            <person name="Jiao W.-B."/>
            <person name="Krause K."/>
            <person name="Campoy J.A."/>
            <person name="Goel M."/>
            <person name="Folz-Donahue K."/>
            <person name="Kukat C."/>
            <person name="Huettel B."/>
            <person name="Schneeberger K."/>
        </authorList>
    </citation>
    <scope>NUCLEOTIDE SEQUENCE [LARGE SCALE GENOMIC DNA]</scope>
    <source>
        <strain evidence="9">SolTubOtavaFocal</strain>
        <tissue evidence="9">Leaves</tissue>
    </source>
</reference>
<proteinExistence type="predicted"/>
<evidence type="ECO:0000256" key="1">
    <source>
        <dbReference type="ARBA" id="ARBA00022723"/>
    </source>
</evidence>
<dbReference type="Pfam" id="PF02892">
    <property type="entry name" value="zf-BED"/>
    <property type="match status" value="2"/>
</dbReference>
<comment type="caution">
    <text evidence="9">The sequence shown here is derived from an EMBL/GenBank/DDBJ whole genome shotgun (WGS) entry which is preliminary data.</text>
</comment>
<name>A0ABQ7V382_SOLTU</name>
<dbReference type="EMBL" id="JAIVGD010000015">
    <property type="protein sequence ID" value="KAH0758540.1"/>
    <property type="molecule type" value="Genomic_DNA"/>
</dbReference>
<feature type="domain" description="BED-type" evidence="8">
    <location>
        <begin position="195"/>
        <end position="254"/>
    </location>
</feature>
<feature type="compositionally biased region" description="Basic and acidic residues" evidence="7">
    <location>
        <begin position="168"/>
        <end position="184"/>
    </location>
</feature>
<dbReference type="InterPro" id="IPR049914">
    <property type="entry name" value="PHD1-3/5-6"/>
</dbReference>
<evidence type="ECO:0000313" key="9">
    <source>
        <dbReference type="EMBL" id="KAH0758540.1"/>
    </source>
</evidence>
<dbReference type="PANTHER" id="PTHR33304:SF42">
    <property type="entry name" value="BED-TYPE DOMAIN-CONTAINING PROTEIN"/>
    <property type="match status" value="1"/>
</dbReference>
<dbReference type="InterPro" id="IPR003656">
    <property type="entry name" value="Znf_BED"/>
</dbReference>
<evidence type="ECO:0000256" key="5">
    <source>
        <dbReference type="ARBA" id="ARBA00023163"/>
    </source>
</evidence>
<keyword evidence="2 6" id="KW-0863">Zinc-finger</keyword>
<keyword evidence="3" id="KW-0862">Zinc</keyword>
<keyword evidence="10" id="KW-1185">Reference proteome</keyword>
<evidence type="ECO:0000259" key="8">
    <source>
        <dbReference type="PROSITE" id="PS50808"/>
    </source>
</evidence>
<feature type="region of interest" description="Disordered" evidence="7">
    <location>
        <begin position="162"/>
        <end position="203"/>
    </location>
</feature>
<dbReference type="PROSITE" id="PS50808">
    <property type="entry name" value="ZF_BED"/>
    <property type="match status" value="2"/>
</dbReference>
<keyword evidence="4" id="KW-0805">Transcription regulation</keyword>
<gene>
    <name evidence="9" type="ORF">KY290_022033</name>
</gene>
<organism evidence="9 10">
    <name type="scientific">Solanum tuberosum</name>
    <name type="common">Potato</name>
    <dbReference type="NCBI Taxonomy" id="4113"/>
    <lineage>
        <taxon>Eukaryota</taxon>
        <taxon>Viridiplantae</taxon>
        <taxon>Streptophyta</taxon>
        <taxon>Embryophyta</taxon>
        <taxon>Tracheophyta</taxon>
        <taxon>Spermatophyta</taxon>
        <taxon>Magnoliopsida</taxon>
        <taxon>eudicotyledons</taxon>
        <taxon>Gunneridae</taxon>
        <taxon>Pentapetalae</taxon>
        <taxon>asterids</taxon>
        <taxon>lamiids</taxon>
        <taxon>Solanales</taxon>
        <taxon>Solanaceae</taxon>
        <taxon>Solanoideae</taxon>
        <taxon>Solaneae</taxon>
        <taxon>Solanum</taxon>
    </lineage>
</organism>
<keyword evidence="5" id="KW-0804">Transcription</keyword>
<evidence type="ECO:0000256" key="4">
    <source>
        <dbReference type="ARBA" id="ARBA00023015"/>
    </source>
</evidence>
<keyword evidence="1" id="KW-0479">Metal-binding</keyword>
<accession>A0ABQ7V382</accession>
<dbReference type="PANTHER" id="PTHR33304">
    <property type="match status" value="1"/>
</dbReference>